<accession>A0ABS8EX31</accession>
<proteinExistence type="predicted"/>
<keyword evidence="2" id="KW-1185">Reference proteome</keyword>
<sequence length="112" mass="12733">MMKGKTIVDTEKLQELLKLARAFENSLSAAEIATENGELMASDLSERMAETKEDYMKKHEYNRNRISSNIIADYARDALLSVREMGGQYYNIIKVLESLAISEHGNTQEQTE</sequence>
<evidence type="ECO:0000313" key="2">
    <source>
        <dbReference type="Proteomes" id="UP001299235"/>
    </source>
</evidence>
<reference evidence="1 2" key="1">
    <citation type="submission" date="2021-10" db="EMBL/GenBank/DDBJ databases">
        <title>Anaerobic single-cell dispensing facilitates the cultivation of human gut bacteria.</title>
        <authorList>
            <person name="Afrizal A."/>
        </authorList>
    </citation>
    <scope>NUCLEOTIDE SEQUENCE [LARGE SCALE GENOMIC DNA]</scope>
    <source>
        <strain evidence="1 2">CLA-AA-H246</strain>
    </source>
</reference>
<comment type="caution">
    <text evidence="1">The sequence shown here is derived from an EMBL/GenBank/DDBJ whole genome shotgun (WGS) entry which is preliminary data.</text>
</comment>
<dbReference type="RefSeq" id="WP_248835046.1">
    <property type="nucleotide sequence ID" value="NZ_JAJEQE010000012.1"/>
</dbReference>
<gene>
    <name evidence="1" type="ORF">LKD42_05510</name>
</gene>
<organism evidence="1 2">
    <name type="scientific">Hominisplanchenecus faecis</name>
    <dbReference type="NCBI Taxonomy" id="2885351"/>
    <lineage>
        <taxon>Bacteria</taxon>
        <taxon>Bacillati</taxon>
        <taxon>Bacillota</taxon>
        <taxon>Clostridia</taxon>
        <taxon>Lachnospirales</taxon>
        <taxon>Lachnospiraceae</taxon>
        <taxon>Hominisplanchenecus</taxon>
    </lineage>
</organism>
<dbReference type="EMBL" id="JAJEQE010000012">
    <property type="protein sequence ID" value="MCC2148714.1"/>
    <property type="molecule type" value="Genomic_DNA"/>
</dbReference>
<name>A0ABS8EX31_9FIRM</name>
<evidence type="ECO:0000313" key="1">
    <source>
        <dbReference type="EMBL" id="MCC2148714.1"/>
    </source>
</evidence>
<dbReference type="Proteomes" id="UP001299235">
    <property type="component" value="Unassembled WGS sequence"/>
</dbReference>
<protein>
    <submittedName>
        <fullName evidence="1">Uncharacterized protein</fullName>
    </submittedName>
</protein>